<gene>
    <name evidence="2" type="ORF">SAMN05660464_0913</name>
</gene>
<dbReference type="Proteomes" id="UP000198857">
    <property type="component" value="Unassembled WGS sequence"/>
</dbReference>
<dbReference type="AlphaFoldDB" id="A0A1I5JNY1"/>
<dbReference type="Pfam" id="PF13289">
    <property type="entry name" value="SIR2_2"/>
    <property type="match status" value="1"/>
</dbReference>
<accession>A0A1I5JNY1</accession>
<evidence type="ECO:0000313" key="3">
    <source>
        <dbReference type="Proteomes" id="UP000198857"/>
    </source>
</evidence>
<dbReference type="RefSeq" id="WP_169063760.1">
    <property type="nucleotide sequence ID" value="NZ_FOWQ01000001.1"/>
</dbReference>
<evidence type="ECO:0000313" key="2">
    <source>
        <dbReference type="EMBL" id="SFO74512.1"/>
    </source>
</evidence>
<proteinExistence type="predicted"/>
<keyword evidence="3" id="KW-1185">Reference proteome</keyword>
<name>A0A1I5JNY1_9ACTN</name>
<evidence type="ECO:0000256" key="1">
    <source>
        <dbReference type="SAM" id="MobiDB-lite"/>
    </source>
</evidence>
<protein>
    <submittedName>
        <fullName evidence="2">SIR2-like domain-containing protein</fullName>
    </submittedName>
</protein>
<reference evidence="3" key="1">
    <citation type="submission" date="2016-10" db="EMBL/GenBank/DDBJ databases">
        <authorList>
            <person name="Varghese N."/>
            <person name="Submissions S."/>
        </authorList>
    </citation>
    <scope>NUCLEOTIDE SEQUENCE [LARGE SCALE GENOMIC DNA]</scope>
    <source>
        <strain evidence="3">DSM 44208</strain>
    </source>
</reference>
<dbReference type="EMBL" id="FOWQ01000001">
    <property type="protein sequence ID" value="SFO74512.1"/>
    <property type="molecule type" value="Genomic_DNA"/>
</dbReference>
<sequence length="676" mass="74905">MDVLEEMRATRLAGRLVPFLGAGMSRTVCRDWQGMVQTLQRKSGLPQDLADPFQGRGDDLSLIRKADRALEALRHGRGQSTADSVRDALLEGEPSSAPPQTTALAAADWPLVMTTNYDDLFLAAAHQRALRRRHYKRAGEEDGRSTPYQLAGRSSSDCHRVLSSLSHPSPPILWALQGFVGGQATIGLPVRDGVEKTCLYRDWAWPRLVSGTTSPAVPAELQDQLVVGHADYRRVALRSESFRRAFAEVFRSRSLLFLGSGLGDRYLMDLFGQVIELVGPSPHPHFAIATRGGLQLDLLQRDFGIWVHEISGHQELPATIQAVLGSSAGAPCASLWGVSVRSSSRPETPDRLTITAGPLPRTREPSTCVVVSGGGSEPGYLRTGRRSRQYMADMDLIPESAVDDSKRVSAMFRPARGRRFIWEPREPRDPGRWPLLLVARVRMDPTEVEGWEMRPTVTRAPDEGPAVPASPPAGRSWRDVRLLAPAVHEVLEVAAEAGCQDVLMPPLSAGSLRVNSPSSAVVEMIRAWGSSPSLTIRSLTICVLNREARADLRAGRLVPSRVLPAVRGESPPRSLEYWLEVVERTGRVRRVLRVDDPRLPVREVLREFSLDRPEWRLRVWPAPCLGWEDWDTDVIDGWEWTTGRALSLERFGILLGSTLTVHQLDGKPRRIHHPGR</sequence>
<organism evidence="2 3">
    <name type="scientific">Geodermatophilus dictyosporus</name>
    <dbReference type="NCBI Taxonomy" id="1523247"/>
    <lineage>
        <taxon>Bacteria</taxon>
        <taxon>Bacillati</taxon>
        <taxon>Actinomycetota</taxon>
        <taxon>Actinomycetes</taxon>
        <taxon>Geodermatophilales</taxon>
        <taxon>Geodermatophilaceae</taxon>
        <taxon>Geodermatophilus</taxon>
    </lineage>
</organism>
<feature type="region of interest" description="Disordered" evidence="1">
    <location>
        <begin position="346"/>
        <end position="375"/>
    </location>
</feature>